<keyword evidence="1" id="KW-0812">Transmembrane</keyword>
<keyword evidence="3" id="KW-1185">Reference proteome</keyword>
<comment type="caution">
    <text evidence="2">The sequence shown here is derived from an EMBL/GenBank/DDBJ whole genome shotgun (WGS) entry which is preliminary data.</text>
</comment>
<accession>A0A1E3L7V1</accession>
<feature type="transmembrane region" description="Helical" evidence="1">
    <location>
        <begin position="278"/>
        <end position="296"/>
    </location>
</feature>
<reference evidence="2 3" key="1">
    <citation type="submission" date="2016-08" db="EMBL/GenBank/DDBJ databases">
        <title>Genome sequencing of Paenibacillus sp. TI45-13ar, isolated from Korean traditional nuruk.</title>
        <authorList>
            <person name="Kim S.-J."/>
        </authorList>
    </citation>
    <scope>NUCLEOTIDE SEQUENCE [LARGE SCALE GENOMIC DNA]</scope>
    <source>
        <strain evidence="2 3">TI45-13ar</strain>
    </source>
</reference>
<evidence type="ECO:0000256" key="1">
    <source>
        <dbReference type="SAM" id="Phobius"/>
    </source>
</evidence>
<keyword evidence="1" id="KW-1133">Transmembrane helix</keyword>
<feature type="transmembrane region" description="Helical" evidence="1">
    <location>
        <begin position="254"/>
        <end position="272"/>
    </location>
</feature>
<proteinExistence type="predicted"/>
<dbReference type="EMBL" id="MDER01000030">
    <property type="protein sequence ID" value="ODP29681.1"/>
    <property type="molecule type" value="Genomic_DNA"/>
</dbReference>
<organism evidence="2 3">
    <name type="scientific">Paenibacillus nuruki</name>
    <dbReference type="NCBI Taxonomy" id="1886670"/>
    <lineage>
        <taxon>Bacteria</taxon>
        <taxon>Bacillati</taxon>
        <taxon>Bacillota</taxon>
        <taxon>Bacilli</taxon>
        <taxon>Bacillales</taxon>
        <taxon>Paenibacillaceae</taxon>
        <taxon>Paenibacillus</taxon>
    </lineage>
</organism>
<feature type="transmembrane region" description="Helical" evidence="1">
    <location>
        <begin position="350"/>
        <end position="375"/>
    </location>
</feature>
<keyword evidence="1" id="KW-0472">Membrane</keyword>
<gene>
    <name evidence="2" type="ORF">PTI45_01164</name>
</gene>
<protein>
    <submittedName>
        <fullName evidence="2">Uncharacterized protein</fullName>
    </submittedName>
</protein>
<name>A0A1E3L7V1_9BACL</name>
<dbReference type="Proteomes" id="UP000094578">
    <property type="component" value="Unassembled WGS sequence"/>
</dbReference>
<dbReference type="AlphaFoldDB" id="A0A1E3L7V1"/>
<dbReference type="STRING" id="1886670.PTI45_01164"/>
<evidence type="ECO:0000313" key="3">
    <source>
        <dbReference type="Proteomes" id="UP000094578"/>
    </source>
</evidence>
<evidence type="ECO:0000313" key="2">
    <source>
        <dbReference type="EMBL" id="ODP29681.1"/>
    </source>
</evidence>
<sequence>MYIKPTTFISNLDLNKIEKEIFNQYTSQIVMLPLCDIDIISNEFLTLIGNNCKHFDFKKNCIYTKKAQEYSEEKIKLLNLYCNTERFPKNITPKHLYYPNQIKNDGNHLILKELNKQFIKLILHFICNLTHKEYFLLRGYKEVKINNTIEKNDPIDLEQLKFLYNMYDSIYTMQTQDKILIARNVMTIYLEEDSTISEVLTQINKIHLAYESSTESYIKDKVKNFFDKKKDLEKYVRDTSESISKQISNISDNIMKAWLAVTAAILGGSVAYFAKANLWLIAIFFLVFAILNCLILKYQIKIAKEEQNLTKESYEHFLKNVDVINNERKREVTGDIVEKKYILLTSVINWFINSMIIATIISLLLFLIMGGIALYQYNHPTQKDVPIKSQSVIESTY</sequence>